<keyword evidence="3" id="KW-1185">Reference proteome</keyword>
<protein>
    <recommendedName>
        <fullName evidence="4">Lipoprotein</fullName>
    </recommendedName>
</protein>
<dbReference type="RefSeq" id="WP_163962575.1">
    <property type="nucleotide sequence ID" value="NZ_JAAGNX010000001.1"/>
</dbReference>
<evidence type="ECO:0000256" key="1">
    <source>
        <dbReference type="SAM" id="SignalP"/>
    </source>
</evidence>
<evidence type="ECO:0000313" key="3">
    <source>
        <dbReference type="Proteomes" id="UP000478417"/>
    </source>
</evidence>
<evidence type="ECO:0000313" key="2">
    <source>
        <dbReference type="EMBL" id="NDV61541.1"/>
    </source>
</evidence>
<evidence type="ECO:0008006" key="4">
    <source>
        <dbReference type="Google" id="ProtNLM"/>
    </source>
</evidence>
<sequence>MKLNPLILLVVACVLMGGCTTTVPTRSGHTSSGVDFGTPVSQMEAEQLAGEWLSENLNMESPKYTWGDLRLASEGIPYPSRPERAYGYELRGRAEVIHGYWTFVGGQPYSFLINSGKLVLVRQLQPDGQWVQLN</sequence>
<accession>A0A6B2LY49</accession>
<organism evidence="2 3">
    <name type="scientific">Oceanipulchritudo coccoides</name>
    <dbReference type="NCBI Taxonomy" id="2706888"/>
    <lineage>
        <taxon>Bacteria</taxon>
        <taxon>Pseudomonadati</taxon>
        <taxon>Verrucomicrobiota</taxon>
        <taxon>Opitutia</taxon>
        <taxon>Puniceicoccales</taxon>
        <taxon>Oceanipulchritudinaceae</taxon>
        <taxon>Oceanipulchritudo</taxon>
    </lineage>
</organism>
<dbReference type="PROSITE" id="PS51257">
    <property type="entry name" value="PROKAR_LIPOPROTEIN"/>
    <property type="match status" value="1"/>
</dbReference>
<proteinExistence type="predicted"/>
<dbReference type="AlphaFoldDB" id="A0A6B2LY49"/>
<comment type="caution">
    <text evidence="2">The sequence shown here is derived from an EMBL/GenBank/DDBJ whole genome shotgun (WGS) entry which is preliminary data.</text>
</comment>
<dbReference type="EMBL" id="JAAGNX010000001">
    <property type="protein sequence ID" value="NDV61541.1"/>
    <property type="molecule type" value="Genomic_DNA"/>
</dbReference>
<name>A0A6B2LY49_9BACT</name>
<reference evidence="2 3" key="1">
    <citation type="submission" date="2020-02" db="EMBL/GenBank/DDBJ databases">
        <title>Albibacoteraceae fam. nov., the first described family within the subdivision 4 Verrucomicrobia.</title>
        <authorList>
            <person name="Xi F."/>
        </authorList>
    </citation>
    <scope>NUCLEOTIDE SEQUENCE [LARGE SCALE GENOMIC DNA]</scope>
    <source>
        <strain evidence="2 3">CK1056</strain>
    </source>
</reference>
<keyword evidence="1" id="KW-0732">Signal</keyword>
<feature type="signal peptide" evidence="1">
    <location>
        <begin position="1"/>
        <end position="17"/>
    </location>
</feature>
<feature type="chain" id="PRO_5025416767" description="Lipoprotein" evidence="1">
    <location>
        <begin position="18"/>
        <end position="134"/>
    </location>
</feature>
<gene>
    <name evidence="2" type="ORF">G0Q06_03680</name>
</gene>
<dbReference type="Proteomes" id="UP000478417">
    <property type="component" value="Unassembled WGS sequence"/>
</dbReference>